<dbReference type="AlphaFoldDB" id="A0A0M0GQ24"/>
<dbReference type="InterPro" id="IPR020210">
    <property type="entry name" value="Uncharacterised_YpbF_TM"/>
</dbReference>
<reference evidence="1" key="2">
    <citation type="submission" date="2015-07" db="EMBL/GenBank/DDBJ databases">
        <title>MeaNS - Measles Nucleotide Surveillance Program.</title>
        <authorList>
            <person name="Tran T."/>
            <person name="Druce J."/>
        </authorList>
    </citation>
    <scope>NUCLEOTIDE SEQUENCE</scope>
    <source>
        <strain evidence="1">JCM 11544</strain>
    </source>
</reference>
<evidence type="ECO:0000313" key="1">
    <source>
        <dbReference type="EMBL" id="KON91516.1"/>
    </source>
</evidence>
<keyword evidence="3" id="KW-1185">Reference proteome</keyword>
<dbReference type="RefSeq" id="WP_053426706.1">
    <property type="nucleotide sequence ID" value="NZ_CP081870.1"/>
</dbReference>
<dbReference type="PATRIC" id="fig|189381.12.peg.708"/>
<comment type="caution">
    <text evidence="1">The sequence shown here is derived from an EMBL/GenBank/DDBJ whole genome shotgun (WGS) entry which is preliminary data.</text>
</comment>
<proteinExistence type="predicted"/>
<dbReference type="EMBL" id="LGUE01000001">
    <property type="protein sequence ID" value="KON91516.1"/>
    <property type="molecule type" value="Genomic_DNA"/>
</dbReference>
<organism evidence="1 3">
    <name type="scientific">Rossellomorea marisflavi</name>
    <dbReference type="NCBI Taxonomy" id="189381"/>
    <lineage>
        <taxon>Bacteria</taxon>
        <taxon>Bacillati</taxon>
        <taxon>Bacillota</taxon>
        <taxon>Bacilli</taxon>
        <taxon>Bacillales</taxon>
        <taxon>Bacillaceae</taxon>
        <taxon>Rossellomorea</taxon>
    </lineage>
</organism>
<dbReference type="Proteomes" id="UP000037405">
    <property type="component" value="Unassembled WGS sequence"/>
</dbReference>
<evidence type="ECO:0000313" key="3">
    <source>
        <dbReference type="Proteomes" id="UP000037405"/>
    </source>
</evidence>
<dbReference type="GeneID" id="89535120"/>
<reference evidence="3" key="1">
    <citation type="submission" date="2015-07" db="EMBL/GenBank/DDBJ databases">
        <title>Fjat-14235 jcm11544.</title>
        <authorList>
            <person name="Liu B."/>
            <person name="Wang J."/>
            <person name="Zhu Y."/>
            <person name="Liu G."/>
            <person name="Chen Q."/>
            <person name="Chen Z."/>
            <person name="Lan J."/>
            <person name="Che J."/>
            <person name="Ge C."/>
            <person name="Shi H."/>
            <person name="Pan Z."/>
            <person name="Liu X."/>
        </authorList>
    </citation>
    <scope>NUCLEOTIDE SEQUENCE [LARGE SCALE GENOMIC DNA]</scope>
    <source>
        <strain evidence="3">JCM 11544</strain>
    </source>
</reference>
<protein>
    <submittedName>
        <fullName evidence="2">DUF2663 family protein</fullName>
    </submittedName>
</protein>
<gene>
    <name evidence="1" type="ORF">AF331_03080</name>
    <name evidence="2" type="ORF">FZC83_03400</name>
</gene>
<dbReference type="OrthoDB" id="2969742at2"/>
<reference evidence="2 4" key="3">
    <citation type="submission" date="2019-08" db="EMBL/GenBank/DDBJ databases">
        <title>Bacillus genomes from the desert of Cuatro Cienegas, Coahuila.</title>
        <authorList>
            <person name="Olmedo-Alvarez G."/>
        </authorList>
    </citation>
    <scope>NUCLEOTIDE SEQUENCE [LARGE SCALE GENOMIC DNA]</scope>
    <source>
        <strain evidence="2 4">CH108_3D</strain>
    </source>
</reference>
<accession>A0A0M0GQ24</accession>
<evidence type="ECO:0000313" key="4">
    <source>
        <dbReference type="Proteomes" id="UP000322997"/>
    </source>
</evidence>
<dbReference type="STRING" id="189381.GCA_900166615_03689"/>
<dbReference type="Pfam" id="PF10864">
    <property type="entry name" value="DUF2663"/>
    <property type="match status" value="1"/>
</dbReference>
<name>A0A0M0GQ24_9BACI</name>
<dbReference type="Proteomes" id="UP000322997">
    <property type="component" value="Unassembled WGS sequence"/>
</dbReference>
<evidence type="ECO:0000313" key="2">
    <source>
        <dbReference type="EMBL" id="TYS56629.1"/>
    </source>
</evidence>
<dbReference type="EMBL" id="VTEQ01000001">
    <property type="protein sequence ID" value="TYS56629.1"/>
    <property type="molecule type" value="Genomic_DNA"/>
</dbReference>
<sequence length="147" mass="17248">MDEMKNITDRATEQMLTNLIEKKKKFDQLKKQHHFALWVTAVGCTIFLYYLTHTVIGPHAYSAASMISAFVSRSLHLYAFLAVAGMAGATKIFHQRKEKAEKEFHALRCEIIDRSKDLWKEEAWKNRHIVFETMKKQYDINLFHEAK</sequence>